<feature type="region of interest" description="Disordered" evidence="7">
    <location>
        <begin position="234"/>
        <end position="264"/>
    </location>
</feature>
<dbReference type="GO" id="GO:0005634">
    <property type="term" value="C:nucleus"/>
    <property type="evidence" value="ECO:0007669"/>
    <property type="project" value="UniProtKB-SubCell"/>
</dbReference>
<evidence type="ECO:0000256" key="2">
    <source>
        <dbReference type="ARBA" id="ARBA00022723"/>
    </source>
</evidence>
<feature type="compositionally biased region" description="Polar residues" evidence="7">
    <location>
        <begin position="235"/>
        <end position="251"/>
    </location>
</feature>
<dbReference type="PANTHER" id="PTHR15835">
    <property type="entry name" value="NUCLEAR-INTERACTING PARTNER OF ALK"/>
    <property type="match status" value="1"/>
</dbReference>
<evidence type="ECO:0000313" key="11">
    <source>
        <dbReference type="Proteomes" id="UP000887013"/>
    </source>
</evidence>
<proteinExistence type="predicted"/>
<keyword evidence="3" id="KW-0863">Zinc-finger</keyword>
<evidence type="ECO:0000256" key="6">
    <source>
        <dbReference type="ARBA" id="ARBA00044931"/>
    </source>
</evidence>
<keyword evidence="4" id="KW-0862">Zinc</keyword>
<evidence type="ECO:0000256" key="7">
    <source>
        <dbReference type="SAM" id="MobiDB-lite"/>
    </source>
</evidence>
<dbReference type="Proteomes" id="UP000887013">
    <property type="component" value="Unassembled WGS sequence"/>
</dbReference>
<evidence type="ECO:0000313" key="10">
    <source>
        <dbReference type="EMBL" id="GFT86912.1"/>
    </source>
</evidence>
<dbReference type="AlphaFoldDB" id="A0A8X6PSI9"/>
<evidence type="ECO:0000256" key="4">
    <source>
        <dbReference type="ARBA" id="ARBA00022833"/>
    </source>
</evidence>
<dbReference type="InterPro" id="IPR012935">
    <property type="entry name" value="NuBaID_N"/>
</dbReference>
<dbReference type="Pfam" id="PF07967">
    <property type="entry name" value="zf-C3HC"/>
    <property type="match status" value="1"/>
</dbReference>
<evidence type="ECO:0000259" key="9">
    <source>
        <dbReference type="Pfam" id="PF08600"/>
    </source>
</evidence>
<evidence type="ECO:0000256" key="1">
    <source>
        <dbReference type="ARBA" id="ARBA00004123"/>
    </source>
</evidence>
<feature type="compositionally biased region" description="Polar residues" evidence="7">
    <location>
        <begin position="317"/>
        <end position="326"/>
    </location>
</feature>
<keyword evidence="2" id="KW-0479">Metal-binding</keyword>
<feature type="domain" description="NuBaID C-terminal" evidence="9">
    <location>
        <begin position="186"/>
        <end position="312"/>
    </location>
</feature>
<protein>
    <submittedName>
        <fullName evidence="10">NIPA-like protein</fullName>
    </submittedName>
</protein>
<accession>A0A8X6PSI9</accession>
<comment type="caution">
    <text evidence="10">The sequence shown here is derived from an EMBL/GenBank/DDBJ whole genome shotgun (WGS) entry which is preliminary data.</text>
</comment>
<keyword evidence="11" id="KW-1185">Reference proteome</keyword>
<evidence type="ECO:0000256" key="3">
    <source>
        <dbReference type="ARBA" id="ARBA00022771"/>
    </source>
</evidence>
<comment type="subcellular location">
    <subcellularLocation>
        <location evidence="1">Nucleus</location>
    </subcellularLocation>
</comment>
<dbReference type="PANTHER" id="PTHR15835:SF6">
    <property type="entry name" value="ZINC FINGER C3HC-TYPE PROTEIN 1"/>
    <property type="match status" value="1"/>
</dbReference>
<feature type="region of interest" description="Disordered" evidence="7">
    <location>
        <begin position="317"/>
        <end position="347"/>
    </location>
</feature>
<evidence type="ECO:0000256" key="5">
    <source>
        <dbReference type="ARBA" id="ARBA00023242"/>
    </source>
</evidence>
<evidence type="ECO:0000259" key="8">
    <source>
        <dbReference type="Pfam" id="PF07967"/>
    </source>
</evidence>
<dbReference type="InterPro" id="IPR013909">
    <property type="entry name" value="NuBaID_C"/>
</dbReference>
<reference evidence="10" key="1">
    <citation type="submission" date="2020-08" db="EMBL/GenBank/DDBJ databases">
        <title>Multicomponent nature underlies the extraordinary mechanical properties of spider dragline silk.</title>
        <authorList>
            <person name="Kono N."/>
            <person name="Nakamura H."/>
            <person name="Mori M."/>
            <person name="Yoshida Y."/>
            <person name="Ohtoshi R."/>
            <person name="Malay A.D."/>
            <person name="Moran D.A.P."/>
            <person name="Tomita M."/>
            <person name="Numata K."/>
            <person name="Arakawa K."/>
        </authorList>
    </citation>
    <scope>NUCLEOTIDE SEQUENCE</scope>
</reference>
<feature type="domain" description="C3HC-type" evidence="8">
    <location>
        <begin position="26"/>
        <end position="148"/>
    </location>
</feature>
<name>A0A8X6PSI9_NEPPI</name>
<dbReference type="GO" id="GO:0008270">
    <property type="term" value="F:zinc ion binding"/>
    <property type="evidence" value="ECO:0007669"/>
    <property type="project" value="UniProtKB-KW"/>
</dbReference>
<organism evidence="10 11">
    <name type="scientific">Nephila pilipes</name>
    <name type="common">Giant wood spider</name>
    <name type="synonym">Nephila maculata</name>
    <dbReference type="NCBI Taxonomy" id="299642"/>
    <lineage>
        <taxon>Eukaryota</taxon>
        <taxon>Metazoa</taxon>
        <taxon>Ecdysozoa</taxon>
        <taxon>Arthropoda</taxon>
        <taxon>Chelicerata</taxon>
        <taxon>Arachnida</taxon>
        <taxon>Araneae</taxon>
        <taxon>Araneomorphae</taxon>
        <taxon>Entelegynae</taxon>
        <taxon>Araneoidea</taxon>
        <taxon>Nephilidae</taxon>
        <taxon>Nephila</taxon>
    </lineage>
</organism>
<gene>
    <name evidence="10" type="primary">zc3hc1</name>
    <name evidence="10" type="ORF">NPIL_255871</name>
</gene>
<comment type="function">
    <text evidence="6">Required for proper positioning of a substantial amount of TPR at the nuclear basket (NB) through interaction with TPR.</text>
</comment>
<dbReference type="EMBL" id="BMAW01024203">
    <property type="protein sequence ID" value="GFT86912.1"/>
    <property type="molecule type" value="Genomic_DNA"/>
</dbReference>
<dbReference type="Pfam" id="PF08600">
    <property type="entry name" value="NuBaID_C"/>
    <property type="match status" value="1"/>
</dbReference>
<sequence>MPVDRKSLDNFFKNFSGLESYEKEEKCFGKRISTYIQGQKWVRRPLVISPAVCSQYGWLCINTNLLECETCGAKLCTPEPKIELYESYKACIEKILENLKASHKTHCPWPLTPAPEFLLKMLPMPKEESLKHFMRRLKCSLEFFSHYPKLKEGISSILGLEKQHVLELCKIANIDSENANHFGISAVSLAATGWTLKTLSSDDQKVFISCDNCQRSIWSRAFNSLTNLKIEETTDSQNDINGPNDENSSSSKIKRLKKDDFDPTEEHRPWCLWIATEEHRSSFHSSDNKISSKEVSEMDNTPGWKLFIKSLLRNVSESQESSIENNPSKEHIRSARGLLDTWTSATE</sequence>
<dbReference type="OrthoDB" id="614844at2759"/>
<keyword evidence="5" id="KW-0539">Nucleus</keyword>